<dbReference type="PhylomeDB" id="A0A0G4EQV4"/>
<evidence type="ECO:0000313" key="21">
    <source>
        <dbReference type="Proteomes" id="UP000041254"/>
    </source>
</evidence>
<dbReference type="AlphaFoldDB" id="A0A0G4EQV4"/>
<proteinExistence type="inferred from homology"/>
<evidence type="ECO:0000256" key="11">
    <source>
        <dbReference type="ARBA" id="ARBA00023054"/>
    </source>
</evidence>
<keyword evidence="4" id="KW-0813">Transport</keyword>
<keyword evidence="12 17" id="KW-0472">Membrane</keyword>
<dbReference type="InParanoid" id="A0A0G4EQV4"/>
<evidence type="ECO:0000256" key="1">
    <source>
        <dbReference type="ARBA" id="ARBA00004163"/>
    </source>
</evidence>
<dbReference type="PROSITE" id="PS50859">
    <property type="entry name" value="LONGIN"/>
    <property type="match status" value="1"/>
</dbReference>
<keyword evidence="10" id="KW-0333">Golgi apparatus</keyword>
<evidence type="ECO:0000256" key="3">
    <source>
        <dbReference type="ARBA" id="ARBA00008025"/>
    </source>
</evidence>
<evidence type="ECO:0000256" key="5">
    <source>
        <dbReference type="ARBA" id="ARBA00022692"/>
    </source>
</evidence>
<keyword evidence="6" id="KW-0256">Endoplasmic reticulum</keyword>
<dbReference type="VEuPathDB" id="CryptoDB:Vbra_22497"/>
<feature type="domain" description="V-SNARE coiled-coil homology" evidence="19">
    <location>
        <begin position="143"/>
        <end position="203"/>
    </location>
</feature>
<dbReference type="FunCoup" id="A0A0G4EQV4">
    <property type="interactions" value="598"/>
</dbReference>
<dbReference type="PROSITE" id="PS50892">
    <property type="entry name" value="V_SNARE"/>
    <property type="match status" value="1"/>
</dbReference>
<keyword evidence="9 17" id="KW-1133">Transmembrane helix</keyword>
<organism evidence="20 21">
    <name type="scientific">Vitrella brassicaformis (strain CCMP3155)</name>
    <dbReference type="NCBI Taxonomy" id="1169540"/>
    <lineage>
        <taxon>Eukaryota</taxon>
        <taxon>Sar</taxon>
        <taxon>Alveolata</taxon>
        <taxon>Colpodellida</taxon>
        <taxon>Vitrellaceae</taxon>
        <taxon>Vitrella</taxon>
    </lineage>
</organism>
<evidence type="ECO:0000256" key="8">
    <source>
        <dbReference type="ARBA" id="ARBA00022927"/>
    </source>
</evidence>
<evidence type="ECO:0000256" key="13">
    <source>
        <dbReference type="ARBA" id="ARBA00024187"/>
    </source>
</evidence>
<evidence type="ECO:0000259" key="18">
    <source>
        <dbReference type="PROSITE" id="PS50859"/>
    </source>
</evidence>
<dbReference type="GO" id="GO:0015031">
    <property type="term" value="P:protein transport"/>
    <property type="evidence" value="ECO:0007669"/>
    <property type="project" value="UniProtKB-KW"/>
</dbReference>
<dbReference type="GO" id="GO:0005789">
    <property type="term" value="C:endoplasmic reticulum membrane"/>
    <property type="evidence" value="ECO:0007669"/>
    <property type="project" value="UniProtKB-SubCell"/>
</dbReference>
<dbReference type="InterPro" id="IPR011012">
    <property type="entry name" value="Longin-like_dom_sf"/>
</dbReference>
<dbReference type="PRINTS" id="PR00219">
    <property type="entry name" value="SYNAPTOBREVN"/>
</dbReference>
<comment type="subcellular location">
    <subcellularLocation>
        <location evidence="1">Endoplasmic reticulum membrane</location>
        <topology evidence="1">Single-pass type IV membrane protein</topology>
    </subcellularLocation>
    <subcellularLocation>
        <location evidence="13">Endoplasmic reticulum-Golgi intermediate compartment membrane</location>
    </subcellularLocation>
    <subcellularLocation>
        <location evidence="2">Golgi apparatus membrane</location>
    </subcellularLocation>
</comment>
<dbReference type="SUPFAM" id="SSF58038">
    <property type="entry name" value="SNARE fusion complex"/>
    <property type="match status" value="1"/>
</dbReference>
<sequence length="228" mass="26706">MPRLTFIARATDGLILVETWDDINNNKSLQTFKQQAKQLLKKLDQAPPRCSVDSSTHTFHYLCDSGICYMTLCEKSYPKKLAFSFLEEIHRAFQEELKREFGTHSVDYRSQIETVEKPYYFIKFDRTIQRKKMEYRDPRSNKALQKLNDSLTEVASIMRQNIDEVLQRGENLEDVGRKATSLKYESDKFRKAAHTLNLQALARQYAPLLVIGGVIFLFIVYKVFSWTR</sequence>
<dbReference type="Gene3D" id="1.20.5.110">
    <property type="match status" value="1"/>
</dbReference>
<gene>
    <name evidence="20" type="ORF">Vbra_22497</name>
</gene>
<evidence type="ECO:0000313" key="20">
    <source>
        <dbReference type="EMBL" id="CEL99858.1"/>
    </source>
</evidence>
<dbReference type="Pfam" id="PF13774">
    <property type="entry name" value="Longin"/>
    <property type="match status" value="1"/>
</dbReference>
<dbReference type="STRING" id="1169540.A0A0G4EQV4"/>
<dbReference type="EMBL" id="CDMY01000290">
    <property type="protein sequence ID" value="CEL99858.1"/>
    <property type="molecule type" value="Genomic_DNA"/>
</dbReference>
<keyword evidence="21" id="KW-1185">Reference proteome</keyword>
<dbReference type="SUPFAM" id="SSF64356">
    <property type="entry name" value="SNARE-like"/>
    <property type="match status" value="1"/>
</dbReference>
<evidence type="ECO:0000256" key="4">
    <source>
        <dbReference type="ARBA" id="ARBA00022448"/>
    </source>
</evidence>
<dbReference type="GO" id="GO:0005484">
    <property type="term" value="F:SNAP receptor activity"/>
    <property type="evidence" value="ECO:0007669"/>
    <property type="project" value="InterPro"/>
</dbReference>
<reference evidence="20 21" key="1">
    <citation type="submission" date="2014-11" db="EMBL/GenBank/DDBJ databases">
        <authorList>
            <person name="Zhu J."/>
            <person name="Qi W."/>
            <person name="Song R."/>
        </authorList>
    </citation>
    <scope>NUCLEOTIDE SEQUENCE [LARGE SCALE GENOMIC DNA]</scope>
</reference>
<dbReference type="PANTHER" id="PTHR45837">
    <property type="entry name" value="VESICLE-TRAFFICKING PROTEIN SEC22B"/>
    <property type="match status" value="1"/>
</dbReference>
<dbReference type="CDD" id="cd15866">
    <property type="entry name" value="R-SNARE_SEC22"/>
    <property type="match status" value="1"/>
</dbReference>
<keyword evidence="5 17" id="KW-0812">Transmembrane</keyword>
<keyword evidence="11 16" id="KW-0175">Coiled coil</keyword>
<dbReference type="Pfam" id="PF00957">
    <property type="entry name" value="Synaptobrevin"/>
    <property type="match status" value="1"/>
</dbReference>
<accession>A0A0G4EQV4</accession>
<dbReference type="GO" id="GO:0006890">
    <property type="term" value="P:retrograde vesicle-mediated transport, Golgi to endoplasmic reticulum"/>
    <property type="evidence" value="ECO:0007669"/>
    <property type="project" value="InterPro"/>
</dbReference>
<dbReference type="InterPro" id="IPR044565">
    <property type="entry name" value="Sec22"/>
</dbReference>
<name>A0A0G4EQV4_VITBC</name>
<dbReference type="InterPro" id="IPR042855">
    <property type="entry name" value="V_SNARE_CC"/>
</dbReference>
<dbReference type="GO" id="GO:0006888">
    <property type="term" value="P:endoplasmic reticulum to Golgi vesicle-mediated transport"/>
    <property type="evidence" value="ECO:0007669"/>
    <property type="project" value="InterPro"/>
</dbReference>
<evidence type="ECO:0000256" key="10">
    <source>
        <dbReference type="ARBA" id="ARBA00023034"/>
    </source>
</evidence>
<dbReference type="InterPro" id="IPR010908">
    <property type="entry name" value="Longin_dom"/>
</dbReference>
<evidence type="ECO:0000256" key="17">
    <source>
        <dbReference type="SAM" id="Phobius"/>
    </source>
</evidence>
<dbReference type="CDD" id="cd14824">
    <property type="entry name" value="Longin"/>
    <property type="match status" value="1"/>
</dbReference>
<evidence type="ECO:0000256" key="7">
    <source>
        <dbReference type="ARBA" id="ARBA00022892"/>
    </source>
</evidence>
<dbReference type="InterPro" id="IPR001388">
    <property type="entry name" value="Synaptobrevin-like"/>
</dbReference>
<evidence type="ECO:0000256" key="16">
    <source>
        <dbReference type="PROSITE-ProRule" id="PRU00290"/>
    </source>
</evidence>
<evidence type="ECO:0000256" key="6">
    <source>
        <dbReference type="ARBA" id="ARBA00022824"/>
    </source>
</evidence>
<protein>
    <recommendedName>
        <fullName evidence="14">Vesicle-trafficking protein SEC22b</fullName>
    </recommendedName>
    <alternativeName>
        <fullName evidence="15">SEC22 vesicle-trafficking protein homolog B</fullName>
    </alternativeName>
</protein>
<dbReference type="GO" id="GO:0000139">
    <property type="term" value="C:Golgi membrane"/>
    <property type="evidence" value="ECO:0007669"/>
    <property type="project" value="UniProtKB-SubCell"/>
</dbReference>
<dbReference type="SMART" id="SM01270">
    <property type="entry name" value="Longin"/>
    <property type="match status" value="1"/>
</dbReference>
<dbReference type="OrthoDB" id="1719357at2759"/>
<evidence type="ECO:0000256" key="9">
    <source>
        <dbReference type="ARBA" id="ARBA00022989"/>
    </source>
</evidence>
<keyword evidence="8" id="KW-0653">Protein transport</keyword>
<keyword evidence="7" id="KW-0931">ER-Golgi transport</keyword>
<comment type="similarity">
    <text evidence="3">Belongs to the synaptobrevin family.</text>
</comment>
<dbReference type="Gene3D" id="3.30.450.50">
    <property type="entry name" value="Longin domain"/>
    <property type="match status" value="1"/>
</dbReference>
<evidence type="ECO:0000256" key="14">
    <source>
        <dbReference type="ARBA" id="ARBA00024248"/>
    </source>
</evidence>
<feature type="transmembrane region" description="Helical" evidence="17">
    <location>
        <begin position="205"/>
        <end position="224"/>
    </location>
</feature>
<dbReference type="GO" id="GO:0033116">
    <property type="term" value="C:endoplasmic reticulum-Golgi intermediate compartment membrane"/>
    <property type="evidence" value="ECO:0007669"/>
    <property type="project" value="UniProtKB-SubCell"/>
</dbReference>
<evidence type="ECO:0000259" key="19">
    <source>
        <dbReference type="PROSITE" id="PS50892"/>
    </source>
</evidence>
<evidence type="ECO:0000256" key="15">
    <source>
        <dbReference type="ARBA" id="ARBA00033315"/>
    </source>
</evidence>
<dbReference type="Proteomes" id="UP000041254">
    <property type="component" value="Unassembled WGS sequence"/>
</dbReference>
<dbReference type="OMA" id="FIYWRFF"/>
<evidence type="ECO:0000256" key="12">
    <source>
        <dbReference type="ARBA" id="ARBA00023136"/>
    </source>
</evidence>
<evidence type="ECO:0000256" key="2">
    <source>
        <dbReference type="ARBA" id="ARBA00004394"/>
    </source>
</evidence>
<feature type="domain" description="Longin" evidence="18">
    <location>
        <begin position="6"/>
        <end position="128"/>
    </location>
</feature>